<evidence type="ECO:0000256" key="11">
    <source>
        <dbReference type="ARBA" id="ARBA00023237"/>
    </source>
</evidence>
<evidence type="ECO:0000256" key="10">
    <source>
        <dbReference type="ARBA" id="ARBA00023136"/>
    </source>
</evidence>
<dbReference type="Gene3D" id="2.170.130.10">
    <property type="entry name" value="TonB-dependent receptor, plug domain"/>
    <property type="match status" value="1"/>
</dbReference>
<evidence type="ECO:0000256" key="4">
    <source>
        <dbReference type="ARBA" id="ARBA00022496"/>
    </source>
</evidence>
<keyword evidence="10 12" id="KW-0472">Membrane</keyword>
<dbReference type="PANTHER" id="PTHR32552:SF68">
    <property type="entry name" value="FERRICHROME OUTER MEMBRANE TRANSPORTER_PHAGE RECEPTOR"/>
    <property type="match status" value="1"/>
</dbReference>
<dbReference type="Gene3D" id="2.60.40.1120">
    <property type="entry name" value="Carboxypeptidase-like, regulatory domain"/>
    <property type="match status" value="1"/>
</dbReference>
<dbReference type="InterPro" id="IPR008969">
    <property type="entry name" value="CarboxyPept-like_regulatory"/>
</dbReference>
<feature type="domain" description="TonB-dependent receptor-like beta-barrel" evidence="14">
    <location>
        <begin position="400"/>
        <end position="974"/>
    </location>
</feature>
<evidence type="ECO:0000259" key="14">
    <source>
        <dbReference type="Pfam" id="PF00593"/>
    </source>
</evidence>
<evidence type="ECO:0000256" key="6">
    <source>
        <dbReference type="ARBA" id="ARBA00022729"/>
    </source>
</evidence>
<dbReference type="NCBIfam" id="TIGR04056">
    <property type="entry name" value="OMP_RagA_SusC"/>
    <property type="match status" value="1"/>
</dbReference>
<keyword evidence="5 12" id="KW-0812">Transmembrane</keyword>
<dbReference type="EMBL" id="JXRA01000048">
    <property type="protein sequence ID" value="KIO77045.1"/>
    <property type="molecule type" value="Genomic_DNA"/>
</dbReference>
<evidence type="ECO:0000256" key="7">
    <source>
        <dbReference type="ARBA" id="ARBA00023004"/>
    </source>
</evidence>
<dbReference type="InterPro" id="IPR000531">
    <property type="entry name" value="Beta-barrel_TonB"/>
</dbReference>
<feature type="domain" description="TonB-dependent receptor plug" evidence="15">
    <location>
        <begin position="110"/>
        <end position="217"/>
    </location>
</feature>
<dbReference type="Pfam" id="PF13715">
    <property type="entry name" value="CarbopepD_reg_2"/>
    <property type="match status" value="1"/>
</dbReference>
<dbReference type="GO" id="GO:0009279">
    <property type="term" value="C:cell outer membrane"/>
    <property type="evidence" value="ECO:0007669"/>
    <property type="project" value="UniProtKB-SubCell"/>
</dbReference>
<keyword evidence="17" id="KW-1185">Reference proteome</keyword>
<accession>A0A0D0GLH1</accession>
<evidence type="ECO:0000256" key="12">
    <source>
        <dbReference type="PROSITE-ProRule" id="PRU01360"/>
    </source>
</evidence>
<comment type="similarity">
    <text evidence="12 13">Belongs to the TonB-dependent receptor family.</text>
</comment>
<keyword evidence="9 13" id="KW-0798">TonB box</keyword>
<keyword evidence="6" id="KW-0732">Signal</keyword>
<dbReference type="GO" id="GO:0015344">
    <property type="term" value="F:siderophore uptake transmembrane transporter activity"/>
    <property type="evidence" value="ECO:0007669"/>
    <property type="project" value="TreeGrafter"/>
</dbReference>
<dbReference type="InterPro" id="IPR036942">
    <property type="entry name" value="Beta-barrel_TonB_sf"/>
</dbReference>
<dbReference type="SUPFAM" id="SSF49464">
    <property type="entry name" value="Carboxypeptidase regulatory domain-like"/>
    <property type="match status" value="1"/>
</dbReference>
<dbReference type="Pfam" id="PF07715">
    <property type="entry name" value="Plug"/>
    <property type="match status" value="1"/>
</dbReference>
<dbReference type="Pfam" id="PF00593">
    <property type="entry name" value="TonB_dep_Rec_b-barrel"/>
    <property type="match status" value="1"/>
</dbReference>
<evidence type="ECO:0000313" key="16">
    <source>
        <dbReference type="EMBL" id="KIO77045.1"/>
    </source>
</evidence>
<dbReference type="InterPro" id="IPR037066">
    <property type="entry name" value="Plug_dom_sf"/>
</dbReference>
<dbReference type="STRING" id="1503925.TH53_11575"/>
<evidence type="ECO:0008006" key="18">
    <source>
        <dbReference type="Google" id="ProtNLM"/>
    </source>
</evidence>
<organism evidence="16 17">
    <name type="scientific">Pedobacter lusitanus</name>
    <dbReference type="NCBI Taxonomy" id="1503925"/>
    <lineage>
        <taxon>Bacteria</taxon>
        <taxon>Pseudomonadati</taxon>
        <taxon>Bacteroidota</taxon>
        <taxon>Sphingobacteriia</taxon>
        <taxon>Sphingobacteriales</taxon>
        <taxon>Sphingobacteriaceae</taxon>
        <taxon>Pedobacter</taxon>
    </lineage>
</organism>
<evidence type="ECO:0000256" key="3">
    <source>
        <dbReference type="ARBA" id="ARBA00022452"/>
    </source>
</evidence>
<reference evidence="16 17" key="1">
    <citation type="submission" date="2015-01" db="EMBL/GenBank/DDBJ databases">
        <title>Draft genome sequence of Pedobacter sp. NL19 isolated from sludge of an effluent treatment pond in an abandoned uranium mine.</title>
        <authorList>
            <person name="Santos T."/>
            <person name="Caetano T."/>
            <person name="Covas C."/>
            <person name="Cruz A."/>
            <person name="Mendo S."/>
        </authorList>
    </citation>
    <scope>NUCLEOTIDE SEQUENCE [LARGE SCALE GENOMIC DNA]</scope>
    <source>
        <strain evidence="16 17">NL19</strain>
    </source>
</reference>
<evidence type="ECO:0000256" key="5">
    <source>
        <dbReference type="ARBA" id="ARBA00022692"/>
    </source>
</evidence>
<dbReference type="AlphaFoldDB" id="A0A0D0GLH1"/>
<keyword evidence="11 12" id="KW-0998">Cell outer membrane</keyword>
<dbReference type="InterPro" id="IPR039426">
    <property type="entry name" value="TonB-dep_rcpt-like"/>
</dbReference>
<dbReference type="InterPro" id="IPR023996">
    <property type="entry name" value="TonB-dep_OMP_SusC/RagA"/>
</dbReference>
<dbReference type="PANTHER" id="PTHR32552">
    <property type="entry name" value="FERRICHROME IRON RECEPTOR-RELATED"/>
    <property type="match status" value="1"/>
</dbReference>
<proteinExistence type="inferred from homology"/>
<dbReference type="SUPFAM" id="SSF56935">
    <property type="entry name" value="Porins"/>
    <property type="match status" value="1"/>
</dbReference>
<sequence>MLATTTIAEAQQEKTITGIITSQEDGLPLPGVSIKLKNTNLGATTAANGRFTFTIKRSEPSDILIISFIGFKRYGYKLNGKTTIDVSLVPDDNNLNEVVVSAGGILRKPKEQGYTATRINSEELTSGKSPTIAGGLVGKIAGLQANAITSGVNPNYRLVLRGNRSLTGDNTALVVVDNVVVPSSILGNLNPEDVDEISVLNGAAGATLYGSEASNGVLLITTKKGKDGKPLIRFSNTTTLEKVSFFPKLQTRFGAGSTADAQIFSPTENQQYGPAFDGSLRPLGFPLANGEQQQALYSPRTDRNDFWQTGLSNQTDFSVSSGDTKSTTYVAAQYLNGRGTTPGDKYTRTSLRFNGTRKIIPTFNIDYSANYVENNYDITSATSTVYADLINVPANIPILDYKDWQNNKYATLDGFYSPFYLSPYWDAANNRQKSKNSYLTGKVELKWTPLPWLNFTYRAGLSNRYYTQKTSNAIGIYTDYSQSLGKTNFAGTVSDDANQTSRFSNDFLVNIKKDIKDFSLNLILGASSVNKTSKDVGVGANGLIIPGLYNVGNRTGVADASEGNYKSKLYGLWADATIGYKDYLYLHLSGRNDWTSLLSQENRSFFYPSADLSFVVSDAFPQLKETRYINYLKIRGAVSKTGLVNIGPYSLDPVFNSVTGFTNGTYFTQSGTLASKNLKPETTNGYELGTDFRLLDNRIDASLSYYYTSTKGQAIYAGIPVSTGFSSYLINTGEVTNKGLETSLHITPVRSHDWKLVVGGNFTSNKNLLKSLHPTLKTISINSSSVIYAVEGQQVNSIIVTDYLRDDQGRVIVDANTGYPSKAPQSQNLGNTSPKYRLGLDMQVTWKDFTLSTLFEYRGGYKVASISLGNNLDFAGASARSTYYNRERFVFPNSSYLDPATGTYVANNSVTISDGGTGFWTSGAPNRSISSNYVYSGNYWKWRELSLAYNLPKSLLTNIKAVKAVTISVQGRNLLLWVPKSNEYTDPDYSANDNNAVGVSTLSQTPPTRYFGATLSVTL</sequence>
<keyword evidence="8" id="KW-0406">Ion transport</keyword>
<evidence type="ECO:0000259" key="15">
    <source>
        <dbReference type="Pfam" id="PF07715"/>
    </source>
</evidence>
<dbReference type="Gene3D" id="2.40.170.20">
    <property type="entry name" value="TonB-dependent receptor, beta-barrel domain"/>
    <property type="match status" value="1"/>
</dbReference>
<evidence type="ECO:0000256" key="2">
    <source>
        <dbReference type="ARBA" id="ARBA00022448"/>
    </source>
</evidence>
<comment type="subcellular location">
    <subcellularLocation>
        <location evidence="1 12">Cell outer membrane</location>
        <topology evidence="1 12">Multi-pass membrane protein</topology>
    </subcellularLocation>
</comment>
<name>A0A0D0GLH1_9SPHI</name>
<protein>
    <recommendedName>
        <fullName evidence="18">SusC/RagA family TonB-linked outer membrane protein</fullName>
    </recommendedName>
</protein>
<comment type="caution">
    <text evidence="16">The sequence shown here is derived from an EMBL/GenBank/DDBJ whole genome shotgun (WGS) entry which is preliminary data.</text>
</comment>
<gene>
    <name evidence="16" type="ORF">TH53_11575</name>
</gene>
<keyword evidence="7" id="KW-0408">Iron</keyword>
<evidence type="ECO:0000256" key="1">
    <source>
        <dbReference type="ARBA" id="ARBA00004571"/>
    </source>
</evidence>
<dbReference type="InterPro" id="IPR012910">
    <property type="entry name" value="Plug_dom"/>
</dbReference>
<keyword evidence="2 12" id="KW-0813">Transport</keyword>
<keyword evidence="3 12" id="KW-1134">Transmembrane beta strand</keyword>
<evidence type="ECO:0000313" key="17">
    <source>
        <dbReference type="Proteomes" id="UP000032049"/>
    </source>
</evidence>
<evidence type="ECO:0000256" key="8">
    <source>
        <dbReference type="ARBA" id="ARBA00023065"/>
    </source>
</evidence>
<dbReference type="PROSITE" id="PS52016">
    <property type="entry name" value="TONB_DEPENDENT_REC_3"/>
    <property type="match status" value="1"/>
</dbReference>
<dbReference type="Proteomes" id="UP000032049">
    <property type="component" value="Unassembled WGS sequence"/>
</dbReference>
<evidence type="ECO:0000256" key="13">
    <source>
        <dbReference type="RuleBase" id="RU003357"/>
    </source>
</evidence>
<evidence type="ECO:0000256" key="9">
    <source>
        <dbReference type="ARBA" id="ARBA00023077"/>
    </source>
</evidence>
<keyword evidence="4" id="KW-0410">Iron transport</keyword>